<evidence type="ECO:0000259" key="1">
    <source>
        <dbReference type="SMART" id="SM00487"/>
    </source>
</evidence>
<dbReference type="GO" id="GO:0003677">
    <property type="term" value="F:DNA binding"/>
    <property type="evidence" value="ECO:0007669"/>
    <property type="project" value="InterPro"/>
</dbReference>
<accession>A0A6C0ICL7</accession>
<dbReference type="PANTHER" id="PTHR11070">
    <property type="entry name" value="UVRD / RECB / PCRA DNA HELICASE FAMILY MEMBER"/>
    <property type="match status" value="1"/>
</dbReference>
<reference evidence="2" key="1">
    <citation type="journal article" date="2020" name="Nature">
        <title>Giant virus diversity and host interactions through global metagenomics.</title>
        <authorList>
            <person name="Schulz F."/>
            <person name="Roux S."/>
            <person name="Paez-Espino D."/>
            <person name="Jungbluth S."/>
            <person name="Walsh D.A."/>
            <person name="Denef V.J."/>
            <person name="McMahon K.D."/>
            <person name="Konstantinidis K.T."/>
            <person name="Eloe-Fadrosh E.A."/>
            <person name="Kyrpides N.C."/>
            <person name="Woyke T."/>
        </authorList>
    </citation>
    <scope>NUCLEOTIDE SEQUENCE</scope>
    <source>
        <strain evidence="2">GVMAG-M-3300023184-71</strain>
    </source>
</reference>
<dbReference type="SUPFAM" id="SSF52540">
    <property type="entry name" value="P-loop containing nucleoside triphosphate hydrolases"/>
    <property type="match status" value="1"/>
</dbReference>
<feature type="domain" description="Helicase ATP-binding" evidence="1">
    <location>
        <begin position="2"/>
        <end position="178"/>
    </location>
</feature>
<name>A0A6C0ICL7_9ZZZZ</name>
<dbReference type="GO" id="GO:0043138">
    <property type="term" value="F:3'-5' DNA helicase activity"/>
    <property type="evidence" value="ECO:0007669"/>
    <property type="project" value="TreeGrafter"/>
</dbReference>
<dbReference type="Gene3D" id="3.40.50.300">
    <property type="entry name" value="P-loop containing nucleotide triphosphate hydrolases"/>
    <property type="match status" value="2"/>
</dbReference>
<evidence type="ECO:0000313" key="2">
    <source>
        <dbReference type="EMBL" id="QHT90808.1"/>
    </source>
</evidence>
<dbReference type="InterPro" id="IPR014001">
    <property type="entry name" value="Helicase_ATP-bd"/>
</dbReference>
<dbReference type="EMBL" id="MN740159">
    <property type="protein sequence ID" value="QHT90808.1"/>
    <property type="molecule type" value="Genomic_DNA"/>
</dbReference>
<organism evidence="2">
    <name type="scientific">viral metagenome</name>
    <dbReference type="NCBI Taxonomy" id="1070528"/>
    <lineage>
        <taxon>unclassified sequences</taxon>
        <taxon>metagenomes</taxon>
        <taxon>organismal metagenomes</taxon>
    </lineage>
</organism>
<dbReference type="InterPro" id="IPR027417">
    <property type="entry name" value="P-loop_NTPase"/>
</dbReference>
<dbReference type="AlphaFoldDB" id="A0A6C0ICL7"/>
<protein>
    <recommendedName>
        <fullName evidence="1">Helicase ATP-binding domain-containing protein</fullName>
    </recommendedName>
</protein>
<dbReference type="InterPro" id="IPR000212">
    <property type="entry name" value="DNA_helicase_UvrD/REP"/>
</dbReference>
<dbReference type="Pfam" id="PF13245">
    <property type="entry name" value="AAA_19"/>
    <property type="match status" value="1"/>
</dbReference>
<dbReference type="GO" id="GO:0005829">
    <property type="term" value="C:cytosol"/>
    <property type="evidence" value="ECO:0007669"/>
    <property type="project" value="TreeGrafter"/>
</dbReference>
<sequence>MSLPPVSEEQQHILDQVEKGHHVQIDAVAGSGKTTTSLWIAHHHPDKKILLLTYNARLKMETRQKASSFTHLEVHSYHAFCVQHWDPKAFTDAGILRYLDNHTTPPQSLDYSMLIIDEAQDMTPLYYRIVRRIVSACSSPPQLIIMGDRKQSIYGFNRADPRFLTLAPHLFGGPSQWKRATLSTSYRITRPMASFLNECCDGALPIQATKDGGRVRYIACSMYSKRPLQEVEYYLKKGFAYDDLFVLAPSVKCSQSPVRILANRLTEKGIPVYVPTTDDEKIADEVVRHKMVFSTFHQVKGLERAVVLVFDFSEHYFRYYGKDLDPFEIPNTLYVALTRARVGLTVFHEDTSPYASFLKRDKIEECCWVEKSKRFREDRILSVGSRTTKTTSFKIKELLRYLPVDVVQECMLGLSITKIKESSDSVRMEIPSVVEQSDGPPENVSEINAVAIPWYFEYQRTGTMPYASQDRLLSVSANPIENLLRKSTERVCQTSGYQFKNCQIRRFDWLTPAILDEASQRLSRCVDKKSVLQFQKEIQMGELSGTVPLWEMGKQRAHHIVYSTEARDEQFLEAALNAWLLGQNTCFLLVLVHEARYEIAWKNDPLPTIQKLLAHQQAWSEKKSDGDFVKSVKLMGKKKIF</sequence>
<proteinExistence type="predicted"/>
<dbReference type="PANTHER" id="PTHR11070:SF23">
    <property type="entry name" value="RECBCD ENZYME SUBUNIT RECB"/>
    <property type="match status" value="1"/>
</dbReference>
<dbReference type="GO" id="GO:0005524">
    <property type="term" value="F:ATP binding"/>
    <property type="evidence" value="ECO:0007669"/>
    <property type="project" value="InterPro"/>
</dbReference>
<dbReference type="GO" id="GO:0009338">
    <property type="term" value="C:exodeoxyribonuclease V complex"/>
    <property type="evidence" value="ECO:0007669"/>
    <property type="project" value="TreeGrafter"/>
</dbReference>
<dbReference type="SMART" id="SM00487">
    <property type="entry name" value="DEXDc"/>
    <property type="match status" value="1"/>
</dbReference>
<dbReference type="GO" id="GO:0000725">
    <property type="term" value="P:recombinational repair"/>
    <property type="evidence" value="ECO:0007669"/>
    <property type="project" value="TreeGrafter"/>
</dbReference>